<proteinExistence type="predicted"/>
<dbReference type="InterPro" id="IPR021428">
    <property type="entry name" value="DUF3078"/>
</dbReference>
<organism evidence="2 3">
    <name type="scientific">Nonlabens ulvanivorans</name>
    <name type="common">Persicivirga ulvanivorans</name>
    <dbReference type="NCBI Taxonomy" id="906888"/>
    <lineage>
        <taxon>Bacteria</taxon>
        <taxon>Pseudomonadati</taxon>
        <taxon>Bacteroidota</taxon>
        <taxon>Flavobacteriia</taxon>
        <taxon>Flavobacteriales</taxon>
        <taxon>Flavobacteriaceae</taxon>
        <taxon>Nonlabens</taxon>
    </lineage>
</organism>
<evidence type="ECO:0000313" key="2">
    <source>
        <dbReference type="EMBL" id="GAL76917.1"/>
    </source>
</evidence>
<evidence type="ECO:0000256" key="1">
    <source>
        <dbReference type="SAM" id="SignalP"/>
    </source>
</evidence>
<dbReference type="Pfam" id="PF11276">
    <property type="entry name" value="DUF3078"/>
    <property type="match status" value="1"/>
</dbReference>
<evidence type="ECO:0000313" key="3">
    <source>
        <dbReference type="Proteomes" id="UP000029647"/>
    </source>
</evidence>
<sequence length="321" mass="36702">MKSTYSLIFFALFSSIIFAQDSIPTAQSTNWASWGGRVSFLFNQSAFNDDWQGGGVTNVSGNLGISYDMQYKRKKLSWDTKLISDFGLSQVKDQRYLRKTTDRLELNSILGNQIKQSYWNYSTIFNFRSQFISGYEFFTEEETGDDGVTRSIQKRRETSGGFSPSYFQLGLGFLWKKSKNFNFNIAPATTRLITVSSSFTDVDINDPDAVDDYTPFFGGVEANKTARWEVGASFRGYTKFEVAKNIQMENVISLYSDYLADPENIDIDYNLNLFLKVNKYISGNFEFQAIYDDNTTRGFQIRQVIGLGFKYDLGERPTKKA</sequence>
<feature type="signal peptide" evidence="1">
    <location>
        <begin position="1"/>
        <end position="19"/>
    </location>
</feature>
<dbReference type="EMBL" id="BBNT01000018">
    <property type="protein sequence ID" value="GAL76917.1"/>
    <property type="molecule type" value="Genomic_DNA"/>
</dbReference>
<protein>
    <recommendedName>
        <fullName evidence="4">DUF3078 domain-containing protein</fullName>
    </recommendedName>
</protein>
<dbReference type="AlphaFoldDB" id="A0A090X400"/>
<reference evidence="2 3" key="1">
    <citation type="journal article" date="2014" name="Genome Announc.">
        <title>Draft Genome Sequences of Marine Flavobacterium Nonlabens Strains NR17, NR24, NR27, NR32, NR33, and Ara13.</title>
        <authorList>
            <person name="Nakanishi M."/>
            <person name="Meirelles P."/>
            <person name="Suzuki R."/>
            <person name="Takatani N."/>
            <person name="Mino S."/>
            <person name="Suda W."/>
            <person name="Oshima K."/>
            <person name="Hattori M."/>
            <person name="Ohkuma M."/>
            <person name="Hosokawa M."/>
            <person name="Miyashita K."/>
            <person name="Thompson F.L."/>
            <person name="Niwa A."/>
            <person name="Sawabe T."/>
            <person name="Sawabe T."/>
        </authorList>
    </citation>
    <scope>NUCLEOTIDE SEQUENCE [LARGE SCALE GENOMIC DNA]</scope>
    <source>
        <strain evidence="3">JCM19275</strain>
    </source>
</reference>
<name>A0A090X400_NONUL</name>
<feature type="chain" id="PRO_5001868836" description="DUF3078 domain-containing protein" evidence="1">
    <location>
        <begin position="20"/>
        <end position="321"/>
    </location>
</feature>
<gene>
    <name evidence="2" type="ORF">JCM19275_237</name>
</gene>
<accession>A0A090X400</accession>
<keyword evidence="1" id="KW-0732">Signal</keyword>
<dbReference type="Proteomes" id="UP000029647">
    <property type="component" value="Unassembled WGS sequence"/>
</dbReference>
<evidence type="ECO:0008006" key="4">
    <source>
        <dbReference type="Google" id="ProtNLM"/>
    </source>
</evidence>
<comment type="caution">
    <text evidence="2">The sequence shown here is derived from an EMBL/GenBank/DDBJ whole genome shotgun (WGS) entry which is preliminary data.</text>
</comment>